<evidence type="ECO:0000259" key="4">
    <source>
        <dbReference type="PROSITE" id="PS50932"/>
    </source>
</evidence>
<accession>A0A917G095</accession>
<evidence type="ECO:0000313" key="5">
    <source>
        <dbReference type="EMBL" id="GGG16201.1"/>
    </source>
</evidence>
<proteinExistence type="predicted"/>
<dbReference type="EMBL" id="BMGR01000012">
    <property type="protein sequence ID" value="GGG16201.1"/>
    <property type="molecule type" value="Genomic_DNA"/>
</dbReference>
<dbReference type="Pfam" id="PF00356">
    <property type="entry name" value="LacI"/>
    <property type="match status" value="1"/>
</dbReference>
<dbReference type="Gene3D" id="1.10.260.40">
    <property type="entry name" value="lambda repressor-like DNA-binding domains"/>
    <property type="match status" value="1"/>
</dbReference>
<dbReference type="PROSITE" id="PS50932">
    <property type="entry name" value="HTH_LACI_2"/>
    <property type="match status" value="1"/>
</dbReference>
<dbReference type="SUPFAM" id="SSF53822">
    <property type="entry name" value="Periplasmic binding protein-like I"/>
    <property type="match status" value="1"/>
</dbReference>
<evidence type="ECO:0000313" key="6">
    <source>
        <dbReference type="Proteomes" id="UP000644756"/>
    </source>
</evidence>
<dbReference type="GO" id="GO:0003700">
    <property type="term" value="F:DNA-binding transcription factor activity"/>
    <property type="evidence" value="ECO:0007669"/>
    <property type="project" value="TreeGrafter"/>
</dbReference>
<dbReference type="Gene3D" id="3.40.50.2300">
    <property type="match status" value="2"/>
</dbReference>
<dbReference type="RefSeq" id="WP_188532487.1">
    <property type="nucleotide sequence ID" value="NZ_BMGR01000012.1"/>
</dbReference>
<evidence type="ECO:0000256" key="2">
    <source>
        <dbReference type="ARBA" id="ARBA00023125"/>
    </source>
</evidence>
<dbReference type="InterPro" id="IPR028082">
    <property type="entry name" value="Peripla_BP_I"/>
</dbReference>
<dbReference type="Pfam" id="PF13377">
    <property type="entry name" value="Peripla_BP_3"/>
    <property type="match status" value="1"/>
</dbReference>
<sequence length="335" mass="36778">MKATIYDVAREAGVSIAAVSQVINGKGKISEERRQEILQVMERLNYRPSVIAAALTGKKTYTIGLLVPDISNPFFSEIARAVEDQGDHRGYSIIMCSTDNKMERAERYLSLMLQKSVDGLIIGTGMENKEALIKLMKSIPVVMVAREAETNLAMQTVIVDDFVGGSLAARHFLELKHSRVAVLAEKATVSSSRERIRGFRETLVQAGHALAESRIKACEDDLLKEGKEKALELLQQPDRPSAIFCCNDLLAIGTLRAAKELGLRVPHDVSIIGFDNTILATVTDPTLTTVAQPTELMGKMAVDSLIQKLEGQPPAEERVVLRPELIIRQSTAVKE</sequence>
<dbReference type="PRINTS" id="PR00036">
    <property type="entry name" value="HTHLACI"/>
</dbReference>
<reference evidence="5" key="1">
    <citation type="journal article" date="2014" name="Int. J. Syst. Evol. Microbiol.">
        <title>Complete genome sequence of Corynebacterium casei LMG S-19264T (=DSM 44701T), isolated from a smear-ripened cheese.</title>
        <authorList>
            <consortium name="US DOE Joint Genome Institute (JGI-PGF)"/>
            <person name="Walter F."/>
            <person name="Albersmeier A."/>
            <person name="Kalinowski J."/>
            <person name="Ruckert C."/>
        </authorList>
    </citation>
    <scope>NUCLEOTIDE SEQUENCE</scope>
    <source>
        <strain evidence="5">CGMCC 1.12987</strain>
    </source>
</reference>
<dbReference type="PANTHER" id="PTHR30146">
    <property type="entry name" value="LACI-RELATED TRANSCRIPTIONAL REPRESSOR"/>
    <property type="match status" value="1"/>
</dbReference>
<evidence type="ECO:0000256" key="3">
    <source>
        <dbReference type="ARBA" id="ARBA00023163"/>
    </source>
</evidence>
<dbReference type="PROSITE" id="PS00356">
    <property type="entry name" value="HTH_LACI_1"/>
    <property type="match status" value="1"/>
</dbReference>
<dbReference type="InterPro" id="IPR046335">
    <property type="entry name" value="LacI/GalR-like_sensor"/>
</dbReference>
<keyword evidence="2" id="KW-0238">DNA-binding</keyword>
<dbReference type="InterPro" id="IPR000843">
    <property type="entry name" value="HTH_LacI"/>
</dbReference>
<dbReference type="SMART" id="SM00354">
    <property type="entry name" value="HTH_LACI"/>
    <property type="match status" value="1"/>
</dbReference>
<keyword evidence="1" id="KW-0805">Transcription regulation</keyword>
<keyword evidence="3" id="KW-0804">Transcription</keyword>
<gene>
    <name evidence="5" type="ORF">GCM10010916_36390</name>
</gene>
<comment type="caution">
    <text evidence="5">The sequence shown here is derived from an EMBL/GenBank/DDBJ whole genome shotgun (WGS) entry which is preliminary data.</text>
</comment>
<organism evidence="5 6">
    <name type="scientific">Paenibacillus abyssi</name>
    <dbReference type="NCBI Taxonomy" id="1340531"/>
    <lineage>
        <taxon>Bacteria</taxon>
        <taxon>Bacillati</taxon>
        <taxon>Bacillota</taxon>
        <taxon>Bacilli</taxon>
        <taxon>Bacillales</taxon>
        <taxon>Paenibacillaceae</taxon>
        <taxon>Paenibacillus</taxon>
    </lineage>
</organism>
<keyword evidence="6" id="KW-1185">Reference proteome</keyword>
<dbReference type="PANTHER" id="PTHR30146:SF147">
    <property type="entry name" value="HTH-TYPE TRANSCRIPTIONAL REGULATOR DEGA"/>
    <property type="match status" value="1"/>
</dbReference>
<name>A0A917G095_9BACL</name>
<reference evidence="5" key="2">
    <citation type="submission" date="2020-09" db="EMBL/GenBank/DDBJ databases">
        <authorList>
            <person name="Sun Q."/>
            <person name="Zhou Y."/>
        </authorList>
    </citation>
    <scope>NUCLEOTIDE SEQUENCE</scope>
    <source>
        <strain evidence="5">CGMCC 1.12987</strain>
    </source>
</reference>
<feature type="domain" description="HTH lacI-type" evidence="4">
    <location>
        <begin position="3"/>
        <end position="57"/>
    </location>
</feature>
<protein>
    <submittedName>
        <fullName evidence="5">LacI family transcriptional regulator</fullName>
    </submittedName>
</protein>
<dbReference type="AlphaFoldDB" id="A0A917G095"/>
<dbReference type="CDD" id="cd01392">
    <property type="entry name" value="HTH_LacI"/>
    <property type="match status" value="1"/>
</dbReference>
<dbReference type="InterPro" id="IPR010982">
    <property type="entry name" value="Lambda_DNA-bd_dom_sf"/>
</dbReference>
<dbReference type="Proteomes" id="UP000644756">
    <property type="component" value="Unassembled WGS sequence"/>
</dbReference>
<evidence type="ECO:0000256" key="1">
    <source>
        <dbReference type="ARBA" id="ARBA00023015"/>
    </source>
</evidence>
<dbReference type="GO" id="GO:0000976">
    <property type="term" value="F:transcription cis-regulatory region binding"/>
    <property type="evidence" value="ECO:0007669"/>
    <property type="project" value="TreeGrafter"/>
</dbReference>
<dbReference type="SUPFAM" id="SSF47413">
    <property type="entry name" value="lambda repressor-like DNA-binding domains"/>
    <property type="match status" value="1"/>
</dbReference>